<dbReference type="GO" id="GO:0005634">
    <property type="term" value="C:nucleus"/>
    <property type="evidence" value="ECO:0007669"/>
    <property type="project" value="UniProtKB-SubCell"/>
</dbReference>
<dbReference type="GO" id="GO:0003700">
    <property type="term" value="F:DNA-binding transcription factor activity"/>
    <property type="evidence" value="ECO:0007669"/>
    <property type="project" value="InterPro"/>
</dbReference>
<comment type="subcellular location">
    <subcellularLocation>
        <location evidence="1">Nucleus</location>
    </subcellularLocation>
</comment>
<dbReference type="PROSITE" id="PS51294">
    <property type="entry name" value="HTH_MYB"/>
    <property type="match status" value="1"/>
</dbReference>
<evidence type="ECO:0000259" key="6">
    <source>
        <dbReference type="PROSITE" id="PS51294"/>
    </source>
</evidence>
<keyword evidence="3" id="KW-0804">Transcription</keyword>
<reference evidence="7 8" key="1">
    <citation type="submission" date="2023-12" db="EMBL/GenBank/DDBJ databases">
        <title>A high-quality genome assembly for Dillenia turbinata (Dilleniales).</title>
        <authorList>
            <person name="Chanderbali A."/>
        </authorList>
    </citation>
    <scope>NUCLEOTIDE SEQUENCE [LARGE SCALE GENOMIC DNA]</scope>
    <source>
        <strain evidence="7">LSX21</strain>
        <tissue evidence="7">Leaf</tissue>
    </source>
</reference>
<evidence type="ECO:0000256" key="2">
    <source>
        <dbReference type="ARBA" id="ARBA00023015"/>
    </source>
</evidence>
<organism evidence="7 8">
    <name type="scientific">Dillenia turbinata</name>
    <dbReference type="NCBI Taxonomy" id="194707"/>
    <lineage>
        <taxon>Eukaryota</taxon>
        <taxon>Viridiplantae</taxon>
        <taxon>Streptophyta</taxon>
        <taxon>Embryophyta</taxon>
        <taxon>Tracheophyta</taxon>
        <taxon>Spermatophyta</taxon>
        <taxon>Magnoliopsida</taxon>
        <taxon>eudicotyledons</taxon>
        <taxon>Gunneridae</taxon>
        <taxon>Pentapetalae</taxon>
        <taxon>Dilleniales</taxon>
        <taxon>Dilleniaceae</taxon>
        <taxon>Dillenia</taxon>
    </lineage>
</organism>
<dbReference type="PANTHER" id="PTHR31314:SF164">
    <property type="entry name" value="HTH MYB-TYPE DOMAIN-CONTAINING PROTEIN"/>
    <property type="match status" value="1"/>
</dbReference>
<name>A0AAN8ULH7_9MAGN</name>
<dbReference type="NCBIfam" id="TIGR01557">
    <property type="entry name" value="myb_SHAQKYF"/>
    <property type="match status" value="1"/>
</dbReference>
<keyword evidence="8" id="KW-1185">Reference proteome</keyword>
<dbReference type="Pfam" id="PF00249">
    <property type="entry name" value="Myb_DNA-binding"/>
    <property type="match status" value="1"/>
</dbReference>
<dbReference type="Proteomes" id="UP001370490">
    <property type="component" value="Unassembled WGS sequence"/>
</dbReference>
<dbReference type="InterPro" id="IPR046955">
    <property type="entry name" value="PHR1-like"/>
</dbReference>
<feature type="region of interest" description="Disordered" evidence="5">
    <location>
        <begin position="59"/>
        <end position="81"/>
    </location>
</feature>
<protein>
    <submittedName>
        <fullName evidence="7">SANT/Myb domain</fullName>
    </submittedName>
</protein>
<keyword evidence="2" id="KW-0805">Transcription regulation</keyword>
<dbReference type="FunFam" id="1.10.10.60:FF:000002">
    <property type="entry name" value="Myb family transcription factor"/>
    <property type="match status" value="1"/>
</dbReference>
<keyword evidence="4" id="KW-0539">Nucleus</keyword>
<dbReference type="AlphaFoldDB" id="A0AAN8ULH7"/>
<evidence type="ECO:0000256" key="5">
    <source>
        <dbReference type="SAM" id="MobiDB-lite"/>
    </source>
</evidence>
<dbReference type="Gene3D" id="1.10.10.60">
    <property type="entry name" value="Homeodomain-like"/>
    <property type="match status" value="1"/>
</dbReference>
<evidence type="ECO:0000256" key="3">
    <source>
        <dbReference type="ARBA" id="ARBA00023163"/>
    </source>
</evidence>
<dbReference type="InterPro" id="IPR009057">
    <property type="entry name" value="Homeodomain-like_sf"/>
</dbReference>
<dbReference type="PANTHER" id="PTHR31314">
    <property type="entry name" value="MYB FAMILY TRANSCRIPTION FACTOR PHL7-LIKE"/>
    <property type="match status" value="1"/>
</dbReference>
<evidence type="ECO:0000313" key="8">
    <source>
        <dbReference type="Proteomes" id="UP001370490"/>
    </source>
</evidence>
<comment type="caution">
    <text evidence="7">The sequence shown here is derived from an EMBL/GenBank/DDBJ whole genome shotgun (WGS) entry which is preliminary data.</text>
</comment>
<dbReference type="SUPFAM" id="SSF46689">
    <property type="entry name" value="Homeodomain-like"/>
    <property type="match status" value="1"/>
</dbReference>
<feature type="domain" description="HTH myb-type" evidence="6">
    <location>
        <begin position="92"/>
        <end position="147"/>
    </location>
</feature>
<feature type="region of interest" description="Disordered" evidence="5">
    <location>
        <begin position="1"/>
        <end position="44"/>
    </location>
</feature>
<dbReference type="EMBL" id="JBAMMX010000023">
    <property type="protein sequence ID" value="KAK6917690.1"/>
    <property type="molecule type" value="Genomic_DNA"/>
</dbReference>
<accession>A0AAN8ULH7</accession>
<dbReference type="InterPro" id="IPR001005">
    <property type="entry name" value="SANT/Myb"/>
</dbReference>
<feature type="compositionally biased region" description="Polar residues" evidence="5">
    <location>
        <begin position="22"/>
        <end position="36"/>
    </location>
</feature>
<gene>
    <name evidence="7" type="ORF">RJ641_018441</name>
</gene>
<sequence>MTERLETSSVQDEGNEGKEQAENTSALPSQNPSTFDLNEGANCSEGFDTSNIAYVAMEETSREVNSESKSNPKRKSEQMNKVRQYVRSKNPRLRWTPELHLSFVQAVEKLGGQERATPKLLLQLMNVRGLGIAHVKSHLQMYRSKKLDASGQVLLQTQRPLQETNYVQRYFCQGTNPGQIFQIENGRHLCSALNLHAMRKPNLSTKEGLGQGVGWFNTLQSQCKVSTSAQNEPSRTGQFLEDRKWPPHEITGEKWKSRRILMDSFTPTRTLESLIHQTHTTPRPVDRSNNTREPHLKLLDSTLIPGYQEYKFEPPFKLELSEDRKLGDKEGLPDLQLRLMQKSQFDDLDQIRDCHSRQELNTMLSLSLSS</sequence>
<proteinExistence type="predicted"/>
<evidence type="ECO:0000313" key="7">
    <source>
        <dbReference type="EMBL" id="KAK6917690.1"/>
    </source>
</evidence>
<dbReference type="GO" id="GO:0003677">
    <property type="term" value="F:DNA binding"/>
    <property type="evidence" value="ECO:0007669"/>
    <property type="project" value="InterPro"/>
</dbReference>
<dbReference type="InterPro" id="IPR017930">
    <property type="entry name" value="Myb_dom"/>
</dbReference>
<evidence type="ECO:0000256" key="1">
    <source>
        <dbReference type="ARBA" id="ARBA00004123"/>
    </source>
</evidence>
<evidence type="ECO:0000256" key="4">
    <source>
        <dbReference type="ARBA" id="ARBA00023242"/>
    </source>
</evidence>
<dbReference type="InterPro" id="IPR006447">
    <property type="entry name" value="Myb_dom_plants"/>
</dbReference>